<dbReference type="PANTHER" id="PTHR24567:SF28">
    <property type="entry name" value="LISTERIOLYSIN REGULATORY PROTEIN"/>
    <property type="match status" value="1"/>
</dbReference>
<organism evidence="5 6">
    <name type="scientific">Bradyrhizobium sediminis</name>
    <dbReference type="NCBI Taxonomy" id="2840469"/>
    <lineage>
        <taxon>Bacteria</taxon>
        <taxon>Pseudomonadati</taxon>
        <taxon>Pseudomonadota</taxon>
        <taxon>Alphaproteobacteria</taxon>
        <taxon>Hyphomicrobiales</taxon>
        <taxon>Nitrobacteraceae</taxon>
        <taxon>Bradyrhizobium</taxon>
    </lineage>
</organism>
<dbReference type="InterPro" id="IPR036388">
    <property type="entry name" value="WH-like_DNA-bd_sf"/>
</dbReference>
<dbReference type="InterPro" id="IPR000595">
    <property type="entry name" value="cNMP-bd_dom"/>
</dbReference>
<proteinExistence type="predicted"/>
<dbReference type="InterPro" id="IPR012318">
    <property type="entry name" value="HTH_CRP"/>
</dbReference>
<dbReference type="Pfam" id="PF13545">
    <property type="entry name" value="HTH_Crp_2"/>
    <property type="match status" value="1"/>
</dbReference>
<gene>
    <name evidence="5" type="ORF">KMZ29_10515</name>
</gene>
<keyword evidence="3" id="KW-0804">Transcription</keyword>
<dbReference type="GO" id="GO:0003700">
    <property type="term" value="F:DNA-binding transcription factor activity"/>
    <property type="evidence" value="ECO:0007669"/>
    <property type="project" value="TreeGrafter"/>
</dbReference>
<name>A0A975NHR3_9BRAD</name>
<evidence type="ECO:0000256" key="2">
    <source>
        <dbReference type="ARBA" id="ARBA00023125"/>
    </source>
</evidence>
<dbReference type="RefSeq" id="WP_215623625.1">
    <property type="nucleotide sequence ID" value="NZ_CP076134.1"/>
</dbReference>
<sequence length="238" mass="26541">MSIASICVTCPHRETGFCGTLLGSPSETPKADQAFGWQHFAAARAGEQIAYRNQPSNDIFVLCTGWAFRYFQLADGRRQILKFLLPGDFFSPTAIFEKAYHFSVKALTEVQMSGIARAEILARCAASPDIRWAVANSCAAETREATELVTVLGQLSAEERIAYLLLHLMSRVAARNVIREQRYPFPLRQQHIADAVGLTPVHVSRVFSQLRKRRILAMSESTLRVSNLAELEKIGSLR</sequence>
<dbReference type="GO" id="GO:0005829">
    <property type="term" value="C:cytosol"/>
    <property type="evidence" value="ECO:0007669"/>
    <property type="project" value="TreeGrafter"/>
</dbReference>
<evidence type="ECO:0000313" key="6">
    <source>
        <dbReference type="Proteomes" id="UP000680839"/>
    </source>
</evidence>
<dbReference type="PROSITE" id="PS51063">
    <property type="entry name" value="HTH_CRP_2"/>
    <property type="match status" value="1"/>
</dbReference>
<dbReference type="InterPro" id="IPR050397">
    <property type="entry name" value="Env_Response_Regulators"/>
</dbReference>
<dbReference type="Pfam" id="PF00027">
    <property type="entry name" value="cNMP_binding"/>
    <property type="match status" value="1"/>
</dbReference>
<dbReference type="SMART" id="SM00100">
    <property type="entry name" value="cNMP"/>
    <property type="match status" value="1"/>
</dbReference>
<reference evidence="5" key="1">
    <citation type="submission" date="2021-06" db="EMBL/GenBank/DDBJ databases">
        <title>Bradyrhizobium sp. S2-20-1 Genome sequencing.</title>
        <authorList>
            <person name="Jin L."/>
        </authorList>
    </citation>
    <scope>NUCLEOTIDE SEQUENCE</scope>
    <source>
        <strain evidence="5">S2-20-1</strain>
    </source>
</reference>
<dbReference type="EMBL" id="CP076134">
    <property type="protein sequence ID" value="QWG15050.1"/>
    <property type="molecule type" value="Genomic_DNA"/>
</dbReference>
<evidence type="ECO:0000256" key="3">
    <source>
        <dbReference type="ARBA" id="ARBA00023163"/>
    </source>
</evidence>
<dbReference type="SMART" id="SM00419">
    <property type="entry name" value="HTH_CRP"/>
    <property type="match status" value="1"/>
</dbReference>
<evidence type="ECO:0000256" key="1">
    <source>
        <dbReference type="ARBA" id="ARBA00023015"/>
    </source>
</evidence>
<dbReference type="GO" id="GO:0003677">
    <property type="term" value="F:DNA binding"/>
    <property type="evidence" value="ECO:0007669"/>
    <property type="project" value="UniProtKB-KW"/>
</dbReference>
<dbReference type="Proteomes" id="UP000680839">
    <property type="component" value="Chromosome"/>
</dbReference>
<dbReference type="InterPro" id="IPR036390">
    <property type="entry name" value="WH_DNA-bd_sf"/>
</dbReference>
<dbReference type="SUPFAM" id="SSF46785">
    <property type="entry name" value="Winged helix' DNA-binding domain"/>
    <property type="match status" value="1"/>
</dbReference>
<dbReference type="CDD" id="cd00038">
    <property type="entry name" value="CAP_ED"/>
    <property type="match status" value="1"/>
</dbReference>
<dbReference type="InterPro" id="IPR014710">
    <property type="entry name" value="RmlC-like_jellyroll"/>
</dbReference>
<accession>A0A975NHR3</accession>
<evidence type="ECO:0000313" key="5">
    <source>
        <dbReference type="EMBL" id="QWG15050.1"/>
    </source>
</evidence>
<dbReference type="Gene3D" id="2.60.120.10">
    <property type="entry name" value="Jelly Rolls"/>
    <property type="match status" value="1"/>
</dbReference>
<dbReference type="AlphaFoldDB" id="A0A975NHR3"/>
<evidence type="ECO:0000259" key="4">
    <source>
        <dbReference type="PROSITE" id="PS51063"/>
    </source>
</evidence>
<protein>
    <submittedName>
        <fullName evidence="5">Crp/Fnr family transcriptional regulator</fullName>
    </submittedName>
</protein>
<dbReference type="PANTHER" id="PTHR24567">
    <property type="entry name" value="CRP FAMILY TRANSCRIPTIONAL REGULATORY PROTEIN"/>
    <property type="match status" value="1"/>
</dbReference>
<dbReference type="SUPFAM" id="SSF51206">
    <property type="entry name" value="cAMP-binding domain-like"/>
    <property type="match status" value="1"/>
</dbReference>
<keyword evidence="2" id="KW-0238">DNA-binding</keyword>
<dbReference type="Gene3D" id="1.10.10.10">
    <property type="entry name" value="Winged helix-like DNA-binding domain superfamily/Winged helix DNA-binding domain"/>
    <property type="match status" value="1"/>
</dbReference>
<dbReference type="InterPro" id="IPR018490">
    <property type="entry name" value="cNMP-bd_dom_sf"/>
</dbReference>
<feature type="domain" description="HTH crp-type" evidence="4">
    <location>
        <begin position="155"/>
        <end position="229"/>
    </location>
</feature>
<keyword evidence="1" id="KW-0805">Transcription regulation</keyword>